<proteinExistence type="inferred from homology"/>
<organism evidence="9 10">
    <name type="scientific">Heterobasidion irregulare (strain TC 32-1)</name>
    <dbReference type="NCBI Taxonomy" id="747525"/>
    <lineage>
        <taxon>Eukaryota</taxon>
        <taxon>Fungi</taxon>
        <taxon>Dikarya</taxon>
        <taxon>Basidiomycota</taxon>
        <taxon>Agaricomycotina</taxon>
        <taxon>Agaricomycetes</taxon>
        <taxon>Russulales</taxon>
        <taxon>Bondarzewiaceae</taxon>
        <taxon>Heterobasidion</taxon>
        <taxon>Heterobasidion annosum species complex</taxon>
    </lineage>
</organism>
<feature type="chain" id="PRO_5004844221" description="alpha-L-fucosidase" evidence="7">
    <location>
        <begin position="18"/>
        <end position="784"/>
    </location>
</feature>
<dbReference type="InParanoid" id="W4K0H8"/>
<dbReference type="GO" id="GO:0004560">
    <property type="term" value="F:alpha-L-fucosidase activity"/>
    <property type="evidence" value="ECO:0007669"/>
    <property type="project" value="UniProtKB-EC"/>
</dbReference>
<dbReference type="EC" id="3.2.1.51" evidence="3"/>
<accession>W4K0H8</accession>
<dbReference type="SMART" id="SM00812">
    <property type="entry name" value="Alpha_L_fucos"/>
    <property type="match status" value="1"/>
</dbReference>
<dbReference type="EMBL" id="KI925461">
    <property type="protein sequence ID" value="ETW78636.1"/>
    <property type="molecule type" value="Genomic_DNA"/>
</dbReference>
<name>W4K0H8_HETIT</name>
<evidence type="ECO:0000313" key="9">
    <source>
        <dbReference type="EMBL" id="ETW78636.1"/>
    </source>
</evidence>
<evidence type="ECO:0000256" key="1">
    <source>
        <dbReference type="ARBA" id="ARBA00004071"/>
    </source>
</evidence>
<comment type="function">
    <text evidence="1">Alpha-L-fucosidase is responsible for hydrolyzing the alpha-1,6-linked fucose joined to the reducing-end N-acetylglucosamine of the carbohydrate moieties of glycoproteins.</text>
</comment>
<gene>
    <name evidence="9" type="ORF">HETIRDRAFT_104017</name>
</gene>
<dbReference type="HOGENOM" id="CLU_002934_4_1_1"/>
<dbReference type="Gene3D" id="3.20.20.80">
    <property type="entry name" value="Glycosidases"/>
    <property type="match status" value="1"/>
</dbReference>
<dbReference type="GeneID" id="20665963"/>
<keyword evidence="5 9" id="KW-0378">Hydrolase</keyword>
<sequence length="784" mass="88412">MNLLILCGFSLLKLVCASILLQTPVDLGPFYNNKAAARDGYQANFDGAHGSYPAEYLPAGTLIDQNIQYTLPDFMNPDEIVYDNINCTGQTIPLPRGKYHSFNFLGATDGSATLNGEFFAIYNDHTIEPLGFVIAPWWLVNPSDGPVVAPFLNELYNGTMRRNYNTTRMFTFEHHLDNSKDLSPIEAPPELDVQNVRSTTKFRIIGDAKVQLIEIKLNNLAPSNSGFSTWITTNHTVALVSDGLNTVLPGFFRRLRGGDQIRIIVGVQNAEGVDDGTTIHAEVLIRDEEGRTVSRSHGWKVTAGIPPFVTGDTSLKTHESPEWFDGAKFGLFVHWGIYSVPAWTISGTQYAEWYWYWQHNPANASSAVWTYHKEVYGEQFLYDMFFDNFTASAFNATEFVQFVADIGARYYVLTTKHHDGFALFDSGNSSHRNSLNYGPKRDLVKEIVTAAKATQPQIKNGLYFSLPEWFNPAFAKYGHADTGDDLYHRRSQDPSNPGYNILQRTGWAGGLAHNAYNWSAPLENYTGYIPVDDFLQDIMKPQMETLMYDYDMDIMWCDVGGPSVYPDIAYQWYNYAAAQGRQVLANARCGANYSDFDNPEYSKTTHLKLRKWESSEGSDPYSYGFNRNTTWDHYRNATYIVRSLVDIVSKNGNYLIDIGPMADGTIVQPSRESLLAVGAWLSFSGDVIYDSQFWYVTAEENDLRFMTKPDAFYIVTLSYPSDGVITSISPLPIISGDVVVVLGPDGDSKPLEWKWTQERTFKLWFDLALLDGVEHAWAFKVIYT</sequence>
<evidence type="ECO:0000256" key="5">
    <source>
        <dbReference type="ARBA" id="ARBA00022801"/>
    </source>
</evidence>
<dbReference type="SUPFAM" id="SSF51445">
    <property type="entry name" value="(Trans)glycosidases"/>
    <property type="match status" value="1"/>
</dbReference>
<keyword evidence="4 7" id="KW-0732">Signal</keyword>
<dbReference type="InterPro" id="IPR000933">
    <property type="entry name" value="Glyco_hydro_29"/>
</dbReference>
<dbReference type="InterPro" id="IPR017853">
    <property type="entry name" value="GH"/>
</dbReference>
<feature type="domain" description="Glycoside hydrolase family 29 N-terminal" evidence="8">
    <location>
        <begin position="313"/>
        <end position="685"/>
    </location>
</feature>
<feature type="signal peptide" evidence="7">
    <location>
        <begin position="1"/>
        <end position="17"/>
    </location>
</feature>
<dbReference type="OrthoDB" id="6039950at2759"/>
<comment type="similarity">
    <text evidence="2">Belongs to the glycosyl hydrolase 29 family.</text>
</comment>
<dbReference type="AlphaFoldDB" id="W4K0H8"/>
<dbReference type="STRING" id="747525.W4K0H8"/>
<evidence type="ECO:0000256" key="6">
    <source>
        <dbReference type="ARBA" id="ARBA00023295"/>
    </source>
</evidence>
<dbReference type="PRINTS" id="PR00741">
    <property type="entry name" value="GLHYDRLASE29"/>
</dbReference>
<reference evidence="9 10" key="1">
    <citation type="journal article" date="2012" name="New Phytol.">
        <title>Insight into trade-off between wood decay and parasitism from the genome of a fungal forest pathogen.</title>
        <authorList>
            <person name="Olson A."/>
            <person name="Aerts A."/>
            <person name="Asiegbu F."/>
            <person name="Belbahri L."/>
            <person name="Bouzid O."/>
            <person name="Broberg A."/>
            <person name="Canback B."/>
            <person name="Coutinho P.M."/>
            <person name="Cullen D."/>
            <person name="Dalman K."/>
            <person name="Deflorio G."/>
            <person name="van Diepen L.T."/>
            <person name="Dunand C."/>
            <person name="Duplessis S."/>
            <person name="Durling M."/>
            <person name="Gonthier P."/>
            <person name="Grimwood J."/>
            <person name="Fossdal C.G."/>
            <person name="Hansson D."/>
            <person name="Henrissat B."/>
            <person name="Hietala A."/>
            <person name="Himmelstrand K."/>
            <person name="Hoffmeister D."/>
            <person name="Hogberg N."/>
            <person name="James T.Y."/>
            <person name="Karlsson M."/>
            <person name="Kohler A."/>
            <person name="Kues U."/>
            <person name="Lee Y.H."/>
            <person name="Lin Y.C."/>
            <person name="Lind M."/>
            <person name="Lindquist E."/>
            <person name="Lombard V."/>
            <person name="Lucas S."/>
            <person name="Lunden K."/>
            <person name="Morin E."/>
            <person name="Murat C."/>
            <person name="Park J."/>
            <person name="Raffaello T."/>
            <person name="Rouze P."/>
            <person name="Salamov A."/>
            <person name="Schmutz J."/>
            <person name="Solheim H."/>
            <person name="Stahlberg J."/>
            <person name="Velez H."/>
            <person name="de Vries R.P."/>
            <person name="Wiebenga A."/>
            <person name="Woodward S."/>
            <person name="Yakovlev I."/>
            <person name="Garbelotto M."/>
            <person name="Martin F."/>
            <person name="Grigoriev I.V."/>
            <person name="Stenlid J."/>
        </authorList>
    </citation>
    <scope>NUCLEOTIDE SEQUENCE [LARGE SCALE GENOMIC DNA]</scope>
    <source>
        <strain evidence="9 10">TC 32-1</strain>
    </source>
</reference>
<dbReference type="InterPro" id="IPR057739">
    <property type="entry name" value="Glyco_hydro_29_N"/>
</dbReference>
<dbReference type="GO" id="GO:0006004">
    <property type="term" value="P:fucose metabolic process"/>
    <property type="evidence" value="ECO:0007669"/>
    <property type="project" value="InterPro"/>
</dbReference>
<dbReference type="PANTHER" id="PTHR10030:SF37">
    <property type="entry name" value="ALPHA-L-FUCOSIDASE-RELATED"/>
    <property type="match status" value="1"/>
</dbReference>
<evidence type="ECO:0000256" key="4">
    <source>
        <dbReference type="ARBA" id="ARBA00022729"/>
    </source>
</evidence>
<dbReference type="eggNOG" id="KOG3340">
    <property type="taxonomic scope" value="Eukaryota"/>
</dbReference>
<evidence type="ECO:0000313" key="10">
    <source>
        <dbReference type="Proteomes" id="UP000030671"/>
    </source>
</evidence>
<dbReference type="GO" id="GO:0016139">
    <property type="term" value="P:glycoside catabolic process"/>
    <property type="evidence" value="ECO:0007669"/>
    <property type="project" value="TreeGrafter"/>
</dbReference>
<keyword evidence="6" id="KW-0326">Glycosidase</keyword>
<dbReference type="PANTHER" id="PTHR10030">
    <property type="entry name" value="ALPHA-L-FUCOSIDASE"/>
    <property type="match status" value="1"/>
</dbReference>
<evidence type="ECO:0000256" key="2">
    <source>
        <dbReference type="ARBA" id="ARBA00007951"/>
    </source>
</evidence>
<dbReference type="InterPro" id="IPR016286">
    <property type="entry name" value="FUC_metazoa-typ"/>
</dbReference>
<dbReference type="KEGG" id="hir:HETIRDRAFT_104017"/>
<protein>
    <recommendedName>
        <fullName evidence="3">alpha-L-fucosidase</fullName>
        <ecNumber evidence="3">3.2.1.51</ecNumber>
    </recommendedName>
</protein>
<dbReference type="RefSeq" id="XP_009548959.1">
    <property type="nucleotide sequence ID" value="XM_009550664.1"/>
</dbReference>
<evidence type="ECO:0000259" key="8">
    <source>
        <dbReference type="Pfam" id="PF01120"/>
    </source>
</evidence>
<dbReference type="Proteomes" id="UP000030671">
    <property type="component" value="Unassembled WGS sequence"/>
</dbReference>
<keyword evidence="10" id="KW-1185">Reference proteome</keyword>
<dbReference type="Pfam" id="PF01120">
    <property type="entry name" value="Alpha_L_fucos"/>
    <property type="match status" value="1"/>
</dbReference>
<evidence type="ECO:0000256" key="3">
    <source>
        <dbReference type="ARBA" id="ARBA00012662"/>
    </source>
</evidence>
<evidence type="ECO:0000256" key="7">
    <source>
        <dbReference type="SAM" id="SignalP"/>
    </source>
</evidence>